<dbReference type="Pfam" id="PF20684">
    <property type="entry name" value="Fung_rhodopsin"/>
    <property type="match status" value="1"/>
</dbReference>
<sequence>MEGLDPNMTPAMMPPEGIIPNFVDPPSQAYLPKVFTYVTLPPMLIFLALRFHTRIRGAGVGIDDCKPLCPSSGELLDQSLGAIAASDLRYGAKSAIIVKIALCLTNIKHAWGPHMWDIPLSKITVSYAQISMTMAVMYFVAAMCIKGSLLALYRRLFKPSRAANILIWGGLAFNIVFYLVVTVVLLAFCIPRAEDYPLGGWLSLQYSNRCYQVDGHITGVSGIVGSVIDFYIMGVPLIVSWGLRTSRKRKIGLSAIFVLASA</sequence>
<proteinExistence type="inferred from homology"/>
<keyword evidence="9" id="KW-1185">Reference proteome</keyword>
<accession>A0ABR1WA15</accession>
<evidence type="ECO:0000259" key="7">
    <source>
        <dbReference type="Pfam" id="PF20684"/>
    </source>
</evidence>
<keyword evidence="2 6" id="KW-0812">Transmembrane</keyword>
<feature type="transmembrane region" description="Helical" evidence="6">
    <location>
        <begin position="127"/>
        <end position="153"/>
    </location>
</feature>
<evidence type="ECO:0000313" key="8">
    <source>
        <dbReference type="EMBL" id="KAK8080336.1"/>
    </source>
</evidence>
<dbReference type="GeneID" id="92045529"/>
<evidence type="ECO:0000256" key="4">
    <source>
        <dbReference type="ARBA" id="ARBA00023136"/>
    </source>
</evidence>
<feature type="domain" description="Rhodopsin" evidence="7">
    <location>
        <begin position="95"/>
        <end position="260"/>
    </location>
</feature>
<organism evidence="8 9">
    <name type="scientific">Apiospora hydei</name>
    <dbReference type="NCBI Taxonomy" id="1337664"/>
    <lineage>
        <taxon>Eukaryota</taxon>
        <taxon>Fungi</taxon>
        <taxon>Dikarya</taxon>
        <taxon>Ascomycota</taxon>
        <taxon>Pezizomycotina</taxon>
        <taxon>Sordariomycetes</taxon>
        <taxon>Xylariomycetidae</taxon>
        <taxon>Amphisphaeriales</taxon>
        <taxon>Apiosporaceae</taxon>
        <taxon>Apiospora</taxon>
    </lineage>
</organism>
<evidence type="ECO:0000313" key="9">
    <source>
        <dbReference type="Proteomes" id="UP001433268"/>
    </source>
</evidence>
<name>A0ABR1WA15_9PEZI</name>
<dbReference type="InterPro" id="IPR049326">
    <property type="entry name" value="Rhodopsin_dom_fungi"/>
</dbReference>
<gene>
    <name evidence="8" type="ORF">PG997_008154</name>
</gene>
<evidence type="ECO:0000256" key="2">
    <source>
        <dbReference type="ARBA" id="ARBA00022692"/>
    </source>
</evidence>
<dbReference type="RefSeq" id="XP_066667811.1">
    <property type="nucleotide sequence ID" value="XM_066812469.1"/>
</dbReference>
<comment type="subcellular location">
    <subcellularLocation>
        <location evidence="1">Membrane</location>
        <topology evidence="1">Multi-pass membrane protein</topology>
    </subcellularLocation>
</comment>
<protein>
    <submittedName>
        <fullName evidence="8">Integral membrane protein (Pth11)</fullName>
    </submittedName>
</protein>
<dbReference type="Proteomes" id="UP001433268">
    <property type="component" value="Unassembled WGS sequence"/>
</dbReference>
<evidence type="ECO:0000256" key="1">
    <source>
        <dbReference type="ARBA" id="ARBA00004141"/>
    </source>
</evidence>
<evidence type="ECO:0000256" key="3">
    <source>
        <dbReference type="ARBA" id="ARBA00022989"/>
    </source>
</evidence>
<dbReference type="PANTHER" id="PTHR33048:SF158">
    <property type="entry name" value="MEMBRANE PROTEIN PTH11-LIKE, PUTATIVE-RELATED"/>
    <property type="match status" value="1"/>
</dbReference>
<comment type="caution">
    <text evidence="8">The sequence shown here is derived from an EMBL/GenBank/DDBJ whole genome shotgun (WGS) entry which is preliminary data.</text>
</comment>
<dbReference type="EMBL" id="JAQQWN010000006">
    <property type="protein sequence ID" value="KAK8080336.1"/>
    <property type="molecule type" value="Genomic_DNA"/>
</dbReference>
<feature type="transmembrane region" description="Helical" evidence="6">
    <location>
        <begin position="223"/>
        <end position="243"/>
    </location>
</feature>
<comment type="similarity">
    <text evidence="5">Belongs to the SAT4 family.</text>
</comment>
<evidence type="ECO:0000256" key="5">
    <source>
        <dbReference type="ARBA" id="ARBA00038359"/>
    </source>
</evidence>
<dbReference type="InterPro" id="IPR052337">
    <property type="entry name" value="SAT4-like"/>
</dbReference>
<keyword evidence="3 6" id="KW-1133">Transmembrane helix</keyword>
<reference evidence="8 9" key="1">
    <citation type="submission" date="2023-01" db="EMBL/GenBank/DDBJ databases">
        <title>Analysis of 21 Apiospora genomes using comparative genomics revels a genus with tremendous synthesis potential of carbohydrate active enzymes and secondary metabolites.</title>
        <authorList>
            <person name="Sorensen T."/>
        </authorList>
    </citation>
    <scope>NUCLEOTIDE SEQUENCE [LARGE SCALE GENOMIC DNA]</scope>
    <source>
        <strain evidence="8 9">CBS 114990</strain>
    </source>
</reference>
<feature type="transmembrane region" description="Helical" evidence="6">
    <location>
        <begin position="165"/>
        <end position="188"/>
    </location>
</feature>
<evidence type="ECO:0000256" key="6">
    <source>
        <dbReference type="SAM" id="Phobius"/>
    </source>
</evidence>
<dbReference type="PANTHER" id="PTHR33048">
    <property type="entry name" value="PTH11-LIKE INTEGRAL MEMBRANE PROTEIN (AFU_ORTHOLOGUE AFUA_5G11245)"/>
    <property type="match status" value="1"/>
</dbReference>
<keyword evidence="4 6" id="KW-0472">Membrane</keyword>